<dbReference type="SUPFAM" id="SSF47353">
    <property type="entry name" value="Retrovirus capsid dimerization domain-like"/>
    <property type="match status" value="1"/>
</dbReference>
<sequence>MRALTILLLVVAASLAVVVSGDEEKHREKRLFGGFMNLVNTFKDRISGVAKDVGKAAKSATRYGFKWTSDFSRNQFIDARKSFRKIAPKVDFRKAVSALSTVLDSGFVNSLCRFSCVSAANTVFQSSSQTAQTQAGNTAKIGCGPVCNGLTGAQALDYDEVKKALTKKYDLTKDGYRRIFRICKAEEGESAEMFRVRIKIYLSRWVELLDTKQTYEDVRDLFVRKQLMDACPEDLVCKNGRECFGPRERRNGGDLYLLARK</sequence>
<feature type="chain" id="PRO_5043966036" evidence="1">
    <location>
        <begin position="22"/>
        <end position="261"/>
    </location>
</feature>
<protein>
    <submittedName>
        <fullName evidence="2">Reverse transcriptase</fullName>
    </submittedName>
</protein>
<dbReference type="InterPro" id="IPR038269">
    <property type="entry name" value="SCAN_sf"/>
</dbReference>
<keyword evidence="2" id="KW-0808">Transferase</keyword>
<evidence type="ECO:0000313" key="3">
    <source>
        <dbReference type="Proteomes" id="UP000735302"/>
    </source>
</evidence>
<proteinExistence type="predicted"/>
<evidence type="ECO:0000313" key="2">
    <source>
        <dbReference type="EMBL" id="GFN95530.1"/>
    </source>
</evidence>
<feature type="signal peptide" evidence="1">
    <location>
        <begin position="1"/>
        <end position="21"/>
    </location>
</feature>
<accession>A0AAV3ZLY9</accession>
<name>A0AAV3ZLY9_9GAST</name>
<dbReference type="GO" id="GO:0003964">
    <property type="term" value="F:RNA-directed DNA polymerase activity"/>
    <property type="evidence" value="ECO:0007669"/>
    <property type="project" value="UniProtKB-KW"/>
</dbReference>
<keyword evidence="3" id="KW-1185">Reference proteome</keyword>
<dbReference type="EMBL" id="BLXT01002514">
    <property type="protein sequence ID" value="GFN95530.1"/>
    <property type="molecule type" value="Genomic_DNA"/>
</dbReference>
<dbReference type="Gene3D" id="1.10.4020.10">
    <property type="entry name" value="DNA breaking-rejoining enzymes"/>
    <property type="match status" value="1"/>
</dbReference>
<gene>
    <name evidence="2" type="ORF">PoB_002203600</name>
</gene>
<evidence type="ECO:0000256" key="1">
    <source>
        <dbReference type="SAM" id="SignalP"/>
    </source>
</evidence>
<dbReference type="AlphaFoldDB" id="A0AAV3ZLY9"/>
<comment type="caution">
    <text evidence="2">The sequence shown here is derived from an EMBL/GenBank/DDBJ whole genome shotgun (WGS) entry which is preliminary data.</text>
</comment>
<dbReference type="Proteomes" id="UP000735302">
    <property type="component" value="Unassembled WGS sequence"/>
</dbReference>
<organism evidence="2 3">
    <name type="scientific">Plakobranchus ocellatus</name>
    <dbReference type="NCBI Taxonomy" id="259542"/>
    <lineage>
        <taxon>Eukaryota</taxon>
        <taxon>Metazoa</taxon>
        <taxon>Spiralia</taxon>
        <taxon>Lophotrochozoa</taxon>
        <taxon>Mollusca</taxon>
        <taxon>Gastropoda</taxon>
        <taxon>Heterobranchia</taxon>
        <taxon>Euthyneura</taxon>
        <taxon>Panpulmonata</taxon>
        <taxon>Sacoglossa</taxon>
        <taxon>Placobranchoidea</taxon>
        <taxon>Plakobranchidae</taxon>
        <taxon>Plakobranchus</taxon>
    </lineage>
</organism>
<dbReference type="PANTHER" id="PTHR46888">
    <property type="entry name" value="ZINC KNUCKLE DOMAINCONTAINING PROTEIN-RELATED"/>
    <property type="match status" value="1"/>
</dbReference>
<keyword evidence="2" id="KW-0695">RNA-directed DNA polymerase</keyword>
<keyword evidence="1" id="KW-0732">Signal</keyword>
<keyword evidence="2" id="KW-0548">Nucleotidyltransferase</keyword>
<dbReference type="PANTHER" id="PTHR46888:SF1">
    <property type="entry name" value="RIBONUCLEASE H"/>
    <property type="match status" value="1"/>
</dbReference>
<reference evidence="2 3" key="1">
    <citation type="journal article" date="2021" name="Elife">
        <title>Chloroplast acquisition without the gene transfer in kleptoplastic sea slugs, Plakobranchus ocellatus.</title>
        <authorList>
            <person name="Maeda T."/>
            <person name="Takahashi S."/>
            <person name="Yoshida T."/>
            <person name="Shimamura S."/>
            <person name="Takaki Y."/>
            <person name="Nagai Y."/>
            <person name="Toyoda A."/>
            <person name="Suzuki Y."/>
            <person name="Arimoto A."/>
            <person name="Ishii H."/>
            <person name="Satoh N."/>
            <person name="Nishiyama T."/>
            <person name="Hasebe M."/>
            <person name="Maruyama T."/>
            <person name="Minagawa J."/>
            <person name="Obokata J."/>
            <person name="Shigenobu S."/>
        </authorList>
    </citation>
    <scope>NUCLEOTIDE SEQUENCE [LARGE SCALE GENOMIC DNA]</scope>
</reference>